<keyword evidence="13" id="KW-1185">Reference proteome</keyword>
<evidence type="ECO:0000256" key="2">
    <source>
        <dbReference type="ARBA" id="ARBA00022555"/>
    </source>
</evidence>
<evidence type="ECO:0000256" key="4">
    <source>
        <dbReference type="ARBA" id="ARBA00022694"/>
    </source>
</evidence>
<evidence type="ECO:0000256" key="7">
    <source>
        <dbReference type="ARBA" id="ARBA00022884"/>
    </source>
</evidence>
<evidence type="ECO:0000313" key="12">
    <source>
        <dbReference type="EMBL" id="CAA3706992.1"/>
    </source>
</evidence>
<keyword evidence="7" id="KW-0694">RNA-binding</keyword>
<evidence type="ECO:0000256" key="9">
    <source>
        <dbReference type="ARBA" id="ARBA00051542"/>
    </source>
</evidence>
<dbReference type="GO" id="GO:0000049">
    <property type="term" value="F:tRNA binding"/>
    <property type="evidence" value="ECO:0007669"/>
    <property type="project" value="UniProtKB-KW"/>
</dbReference>
<keyword evidence="6" id="KW-0067">ATP-binding</keyword>
<gene>
    <name evidence="12" type="primary">mnmA</name>
    <name evidence="12" type="ORF">PEMO_0181</name>
</gene>
<dbReference type="PANTHER" id="PTHR11933:SF5">
    <property type="entry name" value="MITOCHONDRIAL TRNA-SPECIFIC 2-THIOURIDYLASE 1"/>
    <property type="match status" value="1"/>
</dbReference>
<sequence>MNKIIVCMSGGIDSSLCAFLLLQKGYKVEGLFMKNWEFNTNCPIHNDFDDVKYICNKLKIVLHIVNFSSEYWHNVFKTTLQEFISGKTPNPDILCNKEIKFNLLIKYAFNILKADYMATGHYVQLKTNFFIKSLDLNKDQSYYLYNINKYFIHKLIFPIGIYKKFEIRKLAKFIFFKLYKKKESFGICFIGNHNLSSFLNNFLPLTTGKIQTNNNIFIGQHKGFPYYTKGQKNGFNITKFFNQNSWYVIKKNFHKNLLYVTNKNNKSLYTNSLIATHLHWLINPFNKTTNNFTLFAKIRYRQIDQQCIVYNFIYYIKVYFLYKQKSITEGQSIVLYKNNICIGGAIIISAYNRK</sequence>
<keyword evidence="3 12" id="KW-0808">Transferase</keyword>
<dbReference type="CDD" id="cd01998">
    <property type="entry name" value="MnmA_TRMU-like"/>
    <property type="match status" value="1"/>
</dbReference>
<comment type="catalytic activity">
    <reaction evidence="9">
        <text>S-sulfanyl-L-cysteinyl-[protein] + uridine(34) in tRNA + AH2 + ATP = 2-thiouridine(34) in tRNA + L-cysteinyl-[protein] + A + AMP + diphosphate + H(+)</text>
        <dbReference type="Rhea" id="RHEA:47032"/>
        <dbReference type="Rhea" id="RHEA-COMP:10131"/>
        <dbReference type="Rhea" id="RHEA-COMP:11726"/>
        <dbReference type="Rhea" id="RHEA-COMP:11727"/>
        <dbReference type="Rhea" id="RHEA-COMP:11728"/>
        <dbReference type="ChEBI" id="CHEBI:13193"/>
        <dbReference type="ChEBI" id="CHEBI:15378"/>
        <dbReference type="ChEBI" id="CHEBI:17499"/>
        <dbReference type="ChEBI" id="CHEBI:29950"/>
        <dbReference type="ChEBI" id="CHEBI:30616"/>
        <dbReference type="ChEBI" id="CHEBI:33019"/>
        <dbReference type="ChEBI" id="CHEBI:61963"/>
        <dbReference type="ChEBI" id="CHEBI:65315"/>
        <dbReference type="ChEBI" id="CHEBI:87170"/>
        <dbReference type="ChEBI" id="CHEBI:456215"/>
        <dbReference type="EC" id="2.8.1.13"/>
    </reaction>
</comment>
<dbReference type="InterPro" id="IPR023382">
    <property type="entry name" value="MnmA-like_central_sf"/>
</dbReference>
<organism evidence="12 13">
    <name type="scientific">Candidatus Portiera aleyrodidarum</name>
    <name type="common">primary endosymbiont of Bemisia tabaci</name>
    <dbReference type="NCBI Taxonomy" id="91844"/>
    <lineage>
        <taxon>Bacteria</taxon>
        <taxon>Pseudomonadati</taxon>
        <taxon>Pseudomonadota</taxon>
        <taxon>Gammaproteobacteria</taxon>
        <taxon>Candidatus Johnevansiales</taxon>
        <taxon>Candidatus Johnevansiaceae</taxon>
        <taxon>Candidatus Portiera</taxon>
    </lineage>
</organism>
<name>A0A6S6S5X2_9GAMM</name>
<dbReference type="Proteomes" id="UP000510842">
    <property type="component" value="Chromosome"/>
</dbReference>
<dbReference type="Pfam" id="PF20258">
    <property type="entry name" value="tRNA_Me_trans_C"/>
    <property type="match status" value="1"/>
</dbReference>
<dbReference type="Gene3D" id="3.40.50.620">
    <property type="entry name" value="HUPs"/>
    <property type="match status" value="1"/>
</dbReference>
<dbReference type="InterPro" id="IPR046884">
    <property type="entry name" value="MnmA-like_central"/>
</dbReference>
<keyword evidence="5" id="KW-0547">Nucleotide-binding</keyword>
<evidence type="ECO:0000256" key="3">
    <source>
        <dbReference type="ARBA" id="ARBA00022679"/>
    </source>
</evidence>
<dbReference type="GO" id="GO:0103016">
    <property type="term" value="F:tRNA-uridine 2-sulfurtransferase activity"/>
    <property type="evidence" value="ECO:0007669"/>
    <property type="project" value="UniProtKB-EC"/>
</dbReference>
<accession>A0A6S6S5X2</accession>
<evidence type="ECO:0000313" key="13">
    <source>
        <dbReference type="Proteomes" id="UP000510842"/>
    </source>
</evidence>
<dbReference type="InterPro" id="IPR046885">
    <property type="entry name" value="MnmA-like_C"/>
</dbReference>
<dbReference type="Pfam" id="PF20259">
    <property type="entry name" value="tRNA_Me_trans_M"/>
    <property type="match status" value="1"/>
</dbReference>
<dbReference type="Pfam" id="PF03054">
    <property type="entry name" value="tRNA_Me_trans"/>
    <property type="match status" value="1"/>
</dbReference>
<dbReference type="PANTHER" id="PTHR11933">
    <property type="entry name" value="TRNA 5-METHYLAMINOMETHYL-2-THIOURIDYLATE -METHYLTRANSFERASE"/>
    <property type="match status" value="1"/>
</dbReference>
<keyword evidence="2" id="KW-0820">tRNA-binding</keyword>
<keyword evidence="8" id="KW-1015">Disulfide bond</keyword>
<evidence type="ECO:0000256" key="6">
    <source>
        <dbReference type="ARBA" id="ARBA00022840"/>
    </source>
</evidence>
<reference evidence="12 13" key="1">
    <citation type="submission" date="2019-12" db="EMBL/GenBank/DDBJ databases">
        <authorList>
            <person name="Santos-Garcia D."/>
            <person name="Santos-Garcia D."/>
            <person name="Santos-Garcia D."/>
        </authorList>
    </citation>
    <scope>NUCLEOTIDE SEQUENCE [LARGE SCALE GENOMIC DNA]</scope>
    <source>
        <strain evidence="12">PeMo</strain>
    </source>
</reference>
<evidence type="ECO:0000256" key="1">
    <source>
        <dbReference type="ARBA" id="ARBA00011949"/>
    </source>
</evidence>
<keyword evidence="4" id="KW-0819">tRNA processing</keyword>
<protein>
    <recommendedName>
        <fullName evidence="1">tRNA-uridine 2-sulfurtransferase</fullName>
        <ecNumber evidence="1">2.8.1.13</ecNumber>
    </recommendedName>
</protein>
<dbReference type="EMBL" id="LR744089">
    <property type="protein sequence ID" value="CAA3706992.1"/>
    <property type="molecule type" value="Genomic_DNA"/>
</dbReference>
<dbReference type="GO" id="GO:0002143">
    <property type="term" value="P:tRNA wobble position uridine thiolation"/>
    <property type="evidence" value="ECO:0007669"/>
    <property type="project" value="TreeGrafter"/>
</dbReference>
<evidence type="ECO:0000256" key="5">
    <source>
        <dbReference type="ARBA" id="ARBA00022741"/>
    </source>
</evidence>
<dbReference type="EC" id="2.8.1.13" evidence="1"/>
<evidence type="ECO:0000259" key="11">
    <source>
        <dbReference type="Pfam" id="PF20259"/>
    </source>
</evidence>
<dbReference type="SUPFAM" id="SSF52402">
    <property type="entry name" value="Adenine nucleotide alpha hydrolases-like"/>
    <property type="match status" value="1"/>
</dbReference>
<dbReference type="NCBIfam" id="NF001138">
    <property type="entry name" value="PRK00143.1"/>
    <property type="match status" value="1"/>
</dbReference>
<feature type="domain" description="tRNA-specific 2-thiouridylase MnmA-like central" evidence="11">
    <location>
        <begin position="197"/>
        <end position="261"/>
    </location>
</feature>
<dbReference type="Gene3D" id="2.30.30.280">
    <property type="entry name" value="Adenine nucleotide alpha hydrolases-like domains"/>
    <property type="match status" value="1"/>
</dbReference>
<dbReference type="InterPro" id="IPR004506">
    <property type="entry name" value="MnmA-like"/>
</dbReference>
<dbReference type="GO" id="GO:0005524">
    <property type="term" value="F:ATP binding"/>
    <property type="evidence" value="ECO:0007669"/>
    <property type="project" value="UniProtKB-KW"/>
</dbReference>
<dbReference type="Gene3D" id="2.40.30.10">
    <property type="entry name" value="Translation factors"/>
    <property type="match status" value="1"/>
</dbReference>
<feature type="domain" description="tRNA-specific 2-thiouridylase MnmA-like C-terminal" evidence="10">
    <location>
        <begin position="272"/>
        <end position="347"/>
    </location>
</feature>
<evidence type="ECO:0000256" key="8">
    <source>
        <dbReference type="ARBA" id="ARBA00023157"/>
    </source>
</evidence>
<dbReference type="RefSeq" id="WP_180824835.1">
    <property type="nucleotide sequence ID" value="NZ_LR744089.1"/>
</dbReference>
<proteinExistence type="predicted"/>
<evidence type="ECO:0000259" key="10">
    <source>
        <dbReference type="Pfam" id="PF20258"/>
    </source>
</evidence>
<dbReference type="InterPro" id="IPR014729">
    <property type="entry name" value="Rossmann-like_a/b/a_fold"/>
</dbReference>
<dbReference type="NCBIfam" id="TIGR00420">
    <property type="entry name" value="trmU"/>
    <property type="match status" value="1"/>
</dbReference>
<dbReference type="AlphaFoldDB" id="A0A6S6S5X2"/>